<proteinExistence type="predicted"/>
<gene>
    <name evidence="1" type="ORF">ACE41H_24085</name>
</gene>
<accession>A0ABV5B037</accession>
<reference evidence="1 2" key="1">
    <citation type="submission" date="2024-09" db="EMBL/GenBank/DDBJ databases">
        <title>Paenibacillus zeirhizospherea sp. nov., isolated from surface of the maize (Zea mays) roots in a horticulture field, Hungary.</title>
        <authorList>
            <person name="Marton D."/>
            <person name="Farkas M."/>
            <person name="Bedics A."/>
            <person name="Toth E."/>
            <person name="Tancsics A."/>
            <person name="Boka K."/>
            <person name="Maroti G."/>
            <person name="Kriszt B."/>
            <person name="Cserhati M."/>
        </authorList>
    </citation>
    <scope>NUCLEOTIDE SEQUENCE [LARGE SCALE GENOMIC DNA]</scope>
    <source>
        <strain evidence="1 2">KCTC 33519</strain>
    </source>
</reference>
<name>A0ABV5B037_9BACL</name>
<dbReference type="Pfam" id="PF20292">
    <property type="entry name" value="MC7"/>
    <property type="match status" value="1"/>
</dbReference>
<dbReference type="RefSeq" id="WP_375358109.1">
    <property type="nucleotide sequence ID" value="NZ_JBHHMI010000042.1"/>
</dbReference>
<protein>
    <submittedName>
        <fullName evidence="1">ABC-three component system middle component 7</fullName>
    </submittedName>
</protein>
<evidence type="ECO:0000313" key="1">
    <source>
        <dbReference type="EMBL" id="MFB5269838.1"/>
    </source>
</evidence>
<comment type="caution">
    <text evidence="1">The sequence shown here is derived from an EMBL/GenBank/DDBJ whole genome shotgun (WGS) entry which is preliminary data.</text>
</comment>
<dbReference type="Proteomes" id="UP001580346">
    <property type="component" value="Unassembled WGS sequence"/>
</dbReference>
<keyword evidence="2" id="KW-1185">Reference proteome</keyword>
<evidence type="ECO:0000313" key="2">
    <source>
        <dbReference type="Proteomes" id="UP001580346"/>
    </source>
</evidence>
<dbReference type="EMBL" id="JBHHMI010000042">
    <property type="protein sequence ID" value="MFB5269838.1"/>
    <property type="molecule type" value="Genomic_DNA"/>
</dbReference>
<organism evidence="1 2">
    <name type="scientific">Paenibacillus enshidis</name>
    <dbReference type="NCBI Taxonomy" id="1458439"/>
    <lineage>
        <taxon>Bacteria</taxon>
        <taxon>Bacillati</taxon>
        <taxon>Bacillota</taxon>
        <taxon>Bacilli</taxon>
        <taxon>Bacillales</taxon>
        <taxon>Paenibacillaceae</taxon>
        <taxon>Paenibacillus</taxon>
    </lineage>
</organism>
<dbReference type="InterPro" id="IPR046900">
    <property type="entry name" value="ABC-3C_MC7"/>
</dbReference>
<sequence>MVHQVKPAKQSYRILFRVVRCFMKFPNKLYTYNESIISKLPIIMNEIENDKDFSLSDLYSSVISKFRNITEFLDALDCLYALGKIEYSFDSRRVNNVI</sequence>